<evidence type="ECO:0000313" key="4">
    <source>
        <dbReference type="Proteomes" id="UP000076871"/>
    </source>
</evidence>
<reference evidence="3 4" key="1">
    <citation type="journal article" date="2016" name="Mol. Biol. Evol.">
        <title>Comparative Genomics of Early-Diverging Mushroom-Forming Fungi Provides Insights into the Origins of Lignocellulose Decay Capabilities.</title>
        <authorList>
            <person name="Nagy L.G."/>
            <person name="Riley R."/>
            <person name="Tritt A."/>
            <person name="Adam C."/>
            <person name="Daum C."/>
            <person name="Floudas D."/>
            <person name="Sun H."/>
            <person name="Yadav J.S."/>
            <person name="Pangilinan J."/>
            <person name="Larsson K.H."/>
            <person name="Matsuura K."/>
            <person name="Barry K."/>
            <person name="Labutti K."/>
            <person name="Kuo R."/>
            <person name="Ohm R.A."/>
            <person name="Bhattacharya S.S."/>
            <person name="Shirouzu T."/>
            <person name="Yoshinaga Y."/>
            <person name="Martin F.M."/>
            <person name="Grigoriev I.V."/>
            <person name="Hibbett D.S."/>
        </authorList>
    </citation>
    <scope>NUCLEOTIDE SEQUENCE [LARGE SCALE GENOMIC DNA]</scope>
    <source>
        <strain evidence="3 4">93-53</strain>
    </source>
</reference>
<evidence type="ECO:0000256" key="1">
    <source>
        <dbReference type="SAM" id="Phobius"/>
    </source>
</evidence>
<dbReference type="Proteomes" id="UP000076871">
    <property type="component" value="Unassembled WGS sequence"/>
</dbReference>
<organism evidence="3 4">
    <name type="scientific">Laetiporus sulphureus 93-53</name>
    <dbReference type="NCBI Taxonomy" id="1314785"/>
    <lineage>
        <taxon>Eukaryota</taxon>
        <taxon>Fungi</taxon>
        <taxon>Dikarya</taxon>
        <taxon>Basidiomycota</taxon>
        <taxon>Agaricomycotina</taxon>
        <taxon>Agaricomycetes</taxon>
        <taxon>Polyporales</taxon>
        <taxon>Laetiporus</taxon>
    </lineage>
</organism>
<dbReference type="InParanoid" id="A0A165AYT4"/>
<proteinExistence type="predicted"/>
<feature type="transmembrane region" description="Helical" evidence="1">
    <location>
        <begin position="70"/>
        <end position="96"/>
    </location>
</feature>
<dbReference type="AlphaFoldDB" id="A0A165AYT4"/>
<dbReference type="GeneID" id="63830593"/>
<feature type="transmembrane region" description="Helical" evidence="1">
    <location>
        <begin position="32"/>
        <end position="50"/>
    </location>
</feature>
<dbReference type="OrthoDB" id="2755157at2759"/>
<dbReference type="EMBL" id="KV427706">
    <property type="protein sequence ID" value="KZS99911.1"/>
    <property type="molecule type" value="Genomic_DNA"/>
</dbReference>
<evidence type="ECO:0000313" key="3">
    <source>
        <dbReference type="EMBL" id="KZS99911.1"/>
    </source>
</evidence>
<feature type="transmembrane region" description="Helical" evidence="1">
    <location>
        <begin position="117"/>
        <end position="136"/>
    </location>
</feature>
<feature type="transmembrane region" description="Helical" evidence="1">
    <location>
        <begin position="6"/>
        <end position="25"/>
    </location>
</feature>
<dbReference type="RefSeq" id="XP_040757652.1">
    <property type="nucleotide sequence ID" value="XM_040913565.1"/>
</dbReference>
<sequence>MYKLENGITVLITFIVQGYFAERLWHFSNNNVFVTGGISILAFGALGTGIETTAHLFLHPQAASLSSREVLIVGGCVQGLAALCDILITGSLCYYLHSGRGMIKTTNELIDKLMLYAVNRGGLTSVVQTLFLILNVSLPGRFYWIPFHMAVGKLYVNSLLATLNVRKRLRSTDIELTVPSTIAFKVVQPPNVSSTSTSTHDGSLRAANKPIELVSMDRSNDEEAL</sequence>
<keyword evidence="4" id="KW-1185">Reference proteome</keyword>
<protein>
    <recommendedName>
        <fullName evidence="2">DUF6534 domain-containing protein</fullName>
    </recommendedName>
</protein>
<keyword evidence="1" id="KW-0472">Membrane</keyword>
<dbReference type="STRING" id="1314785.A0A165AYT4"/>
<feature type="domain" description="DUF6534" evidence="2">
    <location>
        <begin position="81"/>
        <end position="168"/>
    </location>
</feature>
<dbReference type="PANTHER" id="PTHR40465">
    <property type="entry name" value="CHROMOSOME 1, WHOLE GENOME SHOTGUN SEQUENCE"/>
    <property type="match status" value="1"/>
</dbReference>
<keyword evidence="1" id="KW-0812">Transmembrane</keyword>
<accession>A0A165AYT4</accession>
<keyword evidence="1" id="KW-1133">Transmembrane helix</keyword>
<dbReference type="InterPro" id="IPR045339">
    <property type="entry name" value="DUF6534"/>
</dbReference>
<evidence type="ECO:0000259" key="2">
    <source>
        <dbReference type="Pfam" id="PF20152"/>
    </source>
</evidence>
<name>A0A165AYT4_9APHY</name>
<gene>
    <name evidence="3" type="ORF">LAESUDRAFT_765089</name>
</gene>
<dbReference type="PANTHER" id="PTHR40465:SF1">
    <property type="entry name" value="DUF6534 DOMAIN-CONTAINING PROTEIN"/>
    <property type="match status" value="1"/>
</dbReference>
<dbReference type="Pfam" id="PF20152">
    <property type="entry name" value="DUF6534"/>
    <property type="match status" value="1"/>
</dbReference>